<organism evidence="3 4">
    <name type="scientific">Geoalkalibacter halelectricus</name>
    <dbReference type="NCBI Taxonomy" id="2847045"/>
    <lineage>
        <taxon>Bacteria</taxon>
        <taxon>Pseudomonadati</taxon>
        <taxon>Thermodesulfobacteriota</taxon>
        <taxon>Desulfuromonadia</taxon>
        <taxon>Desulfuromonadales</taxon>
        <taxon>Geoalkalibacteraceae</taxon>
        <taxon>Geoalkalibacter</taxon>
    </lineage>
</organism>
<accession>A0ABY5ZJ16</accession>
<feature type="compositionally biased region" description="Basic and acidic residues" evidence="1">
    <location>
        <begin position="67"/>
        <end position="78"/>
    </location>
</feature>
<proteinExistence type="predicted"/>
<dbReference type="InterPro" id="IPR036779">
    <property type="entry name" value="LysM_dom_sf"/>
</dbReference>
<evidence type="ECO:0000259" key="2">
    <source>
        <dbReference type="PROSITE" id="PS51782"/>
    </source>
</evidence>
<dbReference type="RefSeq" id="WP_260747468.1">
    <property type="nucleotide sequence ID" value="NZ_CP092109.1"/>
</dbReference>
<feature type="region of interest" description="Disordered" evidence="1">
    <location>
        <begin position="67"/>
        <end position="102"/>
    </location>
</feature>
<dbReference type="PANTHER" id="PTHR34700">
    <property type="entry name" value="POTASSIUM BINDING PROTEIN KBP"/>
    <property type="match status" value="1"/>
</dbReference>
<dbReference type="EMBL" id="CP092109">
    <property type="protein sequence ID" value="UWZ79111.1"/>
    <property type="molecule type" value="Genomic_DNA"/>
</dbReference>
<keyword evidence="4" id="KW-1185">Reference proteome</keyword>
<feature type="compositionally biased region" description="Pro residues" evidence="1">
    <location>
        <begin position="83"/>
        <end position="94"/>
    </location>
</feature>
<feature type="domain" description="LysM" evidence="2">
    <location>
        <begin position="120"/>
        <end position="171"/>
    </location>
</feature>
<gene>
    <name evidence="3" type="ORF">L9S41_15715</name>
</gene>
<sequence>MARAYSLGADHLAVAPYQKAFEALARGEALVARGDQNAAREAFVVAEHFAREAIFAAQAEKLRMEEEFRAREEAERARQAAQPPAPAEVKPQPPAASVQHSAVVSMPVPQPVAPAPEPVLAYDVQVGDTLWLIAARPEVYGDPLLWPLLYKSNRDQIKDPRQVYFGQTLDVPRNVSEQEKDEVRTQARQSELFPVKQLLPALAPKP</sequence>
<reference evidence="3" key="1">
    <citation type="journal article" date="2022" name="Environ. Microbiol.">
        <title>Geoalkalibacter halelectricus SAP #1 sp. nov. possessing extracellular electron transfer and mineral#reducing capabilities from a haloalkaline environment.</title>
        <authorList>
            <person name="Yadav S."/>
            <person name="Singh R."/>
            <person name="Sundharam S.S."/>
            <person name="Chaudhary S."/>
            <person name="Krishnamurthi S."/>
            <person name="Patil S.A."/>
        </authorList>
    </citation>
    <scope>NUCLEOTIDE SEQUENCE</scope>
    <source>
        <strain evidence="3">SAP-1</strain>
    </source>
</reference>
<dbReference type="PROSITE" id="PS51782">
    <property type="entry name" value="LYSM"/>
    <property type="match status" value="1"/>
</dbReference>
<name>A0ABY5ZJ16_9BACT</name>
<evidence type="ECO:0000313" key="3">
    <source>
        <dbReference type="EMBL" id="UWZ79111.1"/>
    </source>
</evidence>
<dbReference type="Gene3D" id="3.10.350.10">
    <property type="entry name" value="LysM domain"/>
    <property type="match status" value="1"/>
</dbReference>
<dbReference type="CDD" id="cd00118">
    <property type="entry name" value="LysM"/>
    <property type="match status" value="1"/>
</dbReference>
<evidence type="ECO:0000256" key="1">
    <source>
        <dbReference type="SAM" id="MobiDB-lite"/>
    </source>
</evidence>
<protein>
    <submittedName>
        <fullName evidence="3">LysM peptidoglycan-binding domain-containing protein</fullName>
    </submittedName>
</protein>
<evidence type="ECO:0000313" key="4">
    <source>
        <dbReference type="Proteomes" id="UP001060414"/>
    </source>
</evidence>
<dbReference type="PANTHER" id="PTHR34700:SF4">
    <property type="entry name" value="PHAGE-LIKE ELEMENT PBSX PROTEIN XKDP"/>
    <property type="match status" value="1"/>
</dbReference>
<dbReference type="Pfam" id="PF01476">
    <property type="entry name" value="LysM"/>
    <property type="match status" value="1"/>
</dbReference>
<dbReference type="Proteomes" id="UP001060414">
    <property type="component" value="Chromosome"/>
</dbReference>
<dbReference type="InterPro" id="IPR052196">
    <property type="entry name" value="Bact_Kbp"/>
</dbReference>
<dbReference type="InterPro" id="IPR018392">
    <property type="entry name" value="LysM"/>
</dbReference>